<dbReference type="EMBL" id="MUBC01000002">
    <property type="protein sequence ID" value="ONM45610.1"/>
    <property type="molecule type" value="Genomic_DNA"/>
</dbReference>
<dbReference type="InterPro" id="IPR005543">
    <property type="entry name" value="PASTA_dom"/>
</dbReference>
<feature type="domain" description="PASTA" evidence="2">
    <location>
        <begin position="380"/>
        <end position="449"/>
    </location>
</feature>
<dbReference type="RefSeq" id="WP_083723885.1">
    <property type="nucleotide sequence ID" value="NZ_FOUD01000008.1"/>
</dbReference>
<dbReference type="Proteomes" id="UP000242847">
    <property type="component" value="Unassembled WGS sequence"/>
</dbReference>
<reference evidence="3 4" key="1">
    <citation type="submission" date="2017-01" db="EMBL/GenBank/DDBJ databases">
        <title>Draft genome sequence of Pseudomonas pachastrellae type strain CCUG 46540T from a deep sea.</title>
        <authorList>
            <person name="Gomila M."/>
            <person name="Mulet M."/>
            <person name="Lalucat J."/>
            <person name="Garcia-Valdes E."/>
        </authorList>
    </citation>
    <scope>NUCLEOTIDE SEQUENCE [LARGE SCALE GENOMIC DNA]</scope>
    <source>
        <strain evidence="3 4">CCUG 46540</strain>
    </source>
</reference>
<proteinExistence type="predicted"/>
<dbReference type="Gene3D" id="3.30.10.20">
    <property type="match status" value="1"/>
</dbReference>
<dbReference type="CDD" id="cd06577">
    <property type="entry name" value="PASTA_pknB"/>
    <property type="match status" value="1"/>
</dbReference>
<evidence type="ECO:0000259" key="2">
    <source>
        <dbReference type="PROSITE" id="PS51178"/>
    </source>
</evidence>
<dbReference type="Pfam" id="PF03793">
    <property type="entry name" value="PASTA"/>
    <property type="match status" value="1"/>
</dbReference>
<dbReference type="AlphaFoldDB" id="A0A1S8DLT8"/>
<accession>A0A1S8DLT8</accession>
<keyword evidence="4" id="KW-1185">Reference proteome</keyword>
<organism evidence="3 4">
    <name type="scientific">Halopseudomonas pachastrellae</name>
    <dbReference type="NCBI Taxonomy" id="254161"/>
    <lineage>
        <taxon>Bacteria</taxon>
        <taxon>Pseudomonadati</taxon>
        <taxon>Pseudomonadota</taxon>
        <taxon>Gammaproteobacteria</taxon>
        <taxon>Pseudomonadales</taxon>
        <taxon>Pseudomonadaceae</taxon>
        <taxon>Halopseudomonas</taxon>
    </lineage>
</organism>
<keyword evidence="1" id="KW-0175">Coiled coil</keyword>
<dbReference type="PROSITE" id="PS51178">
    <property type="entry name" value="PASTA"/>
    <property type="match status" value="1"/>
</dbReference>
<name>A0A1S8DLT8_9GAMM</name>
<gene>
    <name evidence="3" type="ORF">BXT89_01280</name>
</gene>
<evidence type="ECO:0000256" key="1">
    <source>
        <dbReference type="SAM" id="Coils"/>
    </source>
</evidence>
<evidence type="ECO:0000313" key="4">
    <source>
        <dbReference type="Proteomes" id="UP000242847"/>
    </source>
</evidence>
<feature type="coiled-coil region" evidence="1">
    <location>
        <begin position="261"/>
        <end position="302"/>
    </location>
</feature>
<comment type="caution">
    <text evidence="3">The sequence shown here is derived from an EMBL/GenBank/DDBJ whole genome shotgun (WGS) entry which is preliminary data.</text>
</comment>
<sequence>MQWSITGTLFEPDGKAASGQVEIQTFELARRQWRSVAKARLDAKGNFAINLNLGDGPQLPAVRLCETVKARETPRVLAEGALVQVEPGKRVHLAFGDIERLGDQAVARRERSAPFSATDDYLLAGTPRAVAQLTVNMAALRVNPQLVTRAQPASTQLKTQAALSKQLEAQSVELNQKVLLINNLEREKQTQANELKQAQLKISTLEKQLKDKPAAAGNEQIELATQQIRLHLNEQILKQATEFELKESDLQRTLNLRNQEIAQFSERIRDLTKASREAAEEAARAREESEELKAQLDTQVDADQLYGNIARQLQQAQTQLSKDGVPYRLGRVSLNLKTLVTGNSLTLPTLSDLKNKGSAGLFTDVALEYLPEMDDGPDTAPAGITVPDFSDLTETLARRLARDLGLELEAAYQSVGDSGQPVGQAVRQLPAKGSEVALGERVLVVFTQT</sequence>
<evidence type="ECO:0000313" key="3">
    <source>
        <dbReference type="EMBL" id="ONM45610.1"/>
    </source>
</evidence>
<dbReference type="SMART" id="SM00740">
    <property type="entry name" value="PASTA"/>
    <property type="match status" value="1"/>
</dbReference>
<protein>
    <recommendedName>
        <fullName evidence="2">PASTA domain-containing protein</fullName>
    </recommendedName>
</protein>
<dbReference type="STRING" id="254161.SAMN05216256_108109"/>
<feature type="coiled-coil region" evidence="1">
    <location>
        <begin position="167"/>
        <end position="208"/>
    </location>
</feature>
<dbReference type="OrthoDB" id="6831746at2"/>